<dbReference type="EMBL" id="JBHSPB010000033">
    <property type="protein sequence ID" value="MFC5724737.1"/>
    <property type="molecule type" value="Genomic_DNA"/>
</dbReference>
<evidence type="ECO:0000259" key="1">
    <source>
        <dbReference type="Pfam" id="PF03061"/>
    </source>
</evidence>
<gene>
    <name evidence="2" type="ORF">ACFP1Z_31770</name>
</gene>
<dbReference type="Pfam" id="PF03061">
    <property type="entry name" value="4HBT"/>
    <property type="match status" value="1"/>
</dbReference>
<dbReference type="EC" id="3.1.2.-" evidence="2"/>
<feature type="domain" description="Thioesterase" evidence="1">
    <location>
        <begin position="58"/>
        <end position="132"/>
    </location>
</feature>
<dbReference type="GO" id="GO:0016787">
    <property type="term" value="F:hydrolase activity"/>
    <property type="evidence" value="ECO:0007669"/>
    <property type="project" value="UniProtKB-KW"/>
</dbReference>
<dbReference type="Gene3D" id="3.10.129.10">
    <property type="entry name" value="Hotdog Thioesterase"/>
    <property type="match status" value="1"/>
</dbReference>
<name>A0ABW0Z8L0_9ACTN</name>
<proteinExistence type="predicted"/>
<keyword evidence="2" id="KW-0378">Hydrolase</keyword>
<reference evidence="3" key="1">
    <citation type="journal article" date="2019" name="Int. J. Syst. Evol. Microbiol.">
        <title>The Global Catalogue of Microorganisms (GCM) 10K type strain sequencing project: providing services to taxonomists for standard genome sequencing and annotation.</title>
        <authorList>
            <consortium name="The Broad Institute Genomics Platform"/>
            <consortium name="The Broad Institute Genome Sequencing Center for Infectious Disease"/>
            <person name="Wu L."/>
            <person name="Ma J."/>
        </authorList>
    </citation>
    <scope>NUCLEOTIDE SEQUENCE [LARGE SCALE GENOMIC DNA]</scope>
    <source>
        <strain evidence="3">CGMCC 4.7304</strain>
    </source>
</reference>
<dbReference type="SUPFAM" id="SSF54637">
    <property type="entry name" value="Thioesterase/thiol ester dehydrase-isomerase"/>
    <property type="match status" value="1"/>
</dbReference>
<evidence type="ECO:0000313" key="2">
    <source>
        <dbReference type="EMBL" id="MFC5724737.1"/>
    </source>
</evidence>
<keyword evidence="3" id="KW-1185">Reference proteome</keyword>
<accession>A0ABW0Z8L0</accession>
<comment type="caution">
    <text evidence="2">The sequence shown here is derived from an EMBL/GenBank/DDBJ whole genome shotgun (WGS) entry which is preliminary data.</text>
</comment>
<protein>
    <submittedName>
        <fullName evidence="2">PaaI family thioesterase</fullName>
        <ecNumber evidence="2">3.1.2.-</ecNumber>
    </submittedName>
</protein>
<dbReference type="RefSeq" id="WP_390321220.1">
    <property type="nucleotide sequence ID" value="NZ_JBHSPB010000033.1"/>
</dbReference>
<dbReference type="Proteomes" id="UP001596083">
    <property type="component" value="Unassembled WGS sequence"/>
</dbReference>
<dbReference type="InterPro" id="IPR029069">
    <property type="entry name" value="HotDog_dom_sf"/>
</dbReference>
<sequence length="154" mass="16106">MAAIPDPSPESCPDPFPDLGLDAASRFAATLGLIFDVVRGDGVTGHLELGPHHHSAWGTVHGGVYSTVVERAASVGASRAVADKGRFAVGVHNATDVFVTEVRGPALVEARPVFQGELQQLWSVEIRALPGNTLLARGQLRLQNVAGRSTGHDG</sequence>
<dbReference type="CDD" id="cd03443">
    <property type="entry name" value="PaaI_thioesterase"/>
    <property type="match status" value="1"/>
</dbReference>
<dbReference type="InterPro" id="IPR006683">
    <property type="entry name" value="Thioestr_dom"/>
</dbReference>
<organism evidence="2 3">
    <name type="scientific">Streptomyces gamaensis</name>
    <dbReference type="NCBI Taxonomy" id="1763542"/>
    <lineage>
        <taxon>Bacteria</taxon>
        <taxon>Bacillati</taxon>
        <taxon>Actinomycetota</taxon>
        <taxon>Actinomycetes</taxon>
        <taxon>Kitasatosporales</taxon>
        <taxon>Streptomycetaceae</taxon>
        <taxon>Streptomyces</taxon>
    </lineage>
</organism>
<evidence type="ECO:0000313" key="3">
    <source>
        <dbReference type="Proteomes" id="UP001596083"/>
    </source>
</evidence>